<gene>
    <name evidence="1" type="primary">RvY_06127-1</name>
    <name evidence="1" type="synonym">RvY_06127.1</name>
    <name evidence="1" type="ORF">RvY_06127</name>
</gene>
<dbReference type="AlphaFoldDB" id="A0A1D1V113"/>
<evidence type="ECO:0000313" key="2">
    <source>
        <dbReference type="Proteomes" id="UP000186922"/>
    </source>
</evidence>
<accession>A0A1D1V113</accession>
<sequence length="90" mass="10101">MELGYMAKQTEQALWPAATVCHAMSITARHAAIDTRATTQYGFAMQIKDLHLSLNIPHLHYICLSLLLRSSMGSPPYIPTLQNHSSYNTR</sequence>
<comment type="caution">
    <text evidence="1">The sequence shown here is derived from an EMBL/GenBank/DDBJ whole genome shotgun (WGS) entry which is preliminary data.</text>
</comment>
<evidence type="ECO:0000313" key="1">
    <source>
        <dbReference type="EMBL" id="GAU94335.1"/>
    </source>
</evidence>
<dbReference type="EMBL" id="BDGG01000002">
    <property type="protein sequence ID" value="GAU94335.1"/>
    <property type="molecule type" value="Genomic_DNA"/>
</dbReference>
<dbReference type="Proteomes" id="UP000186922">
    <property type="component" value="Unassembled WGS sequence"/>
</dbReference>
<reference evidence="1 2" key="1">
    <citation type="journal article" date="2016" name="Nat. Commun.">
        <title>Extremotolerant tardigrade genome and improved radiotolerance of human cultured cells by tardigrade-unique protein.</title>
        <authorList>
            <person name="Hashimoto T."/>
            <person name="Horikawa D.D."/>
            <person name="Saito Y."/>
            <person name="Kuwahara H."/>
            <person name="Kozuka-Hata H."/>
            <person name="Shin-I T."/>
            <person name="Minakuchi Y."/>
            <person name="Ohishi K."/>
            <person name="Motoyama A."/>
            <person name="Aizu T."/>
            <person name="Enomoto A."/>
            <person name="Kondo K."/>
            <person name="Tanaka S."/>
            <person name="Hara Y."/>
            <person name="Koshikawa S."/>
            <person name="Sagara H."/>
            <person name="Miura T."/>
            <person name="Yokobori S."/>
            <person name="Miyagawa K."/>
            <person name="Suzuki Y."/>
            <person name="Kubo T."/>
            <person name="Oyama M."/>
            <person name="Kohara Y."/>
            <person name="Fujiyama A."/>
            <person name="Arakawa K."/>
            <person name="Katayama T."/>
            <person name="Toyoda A."/>
            <person name="Kunieda T."/>
        </authorList>
    </citation>
    <scope>NUCLEOTIDE SEQUENCE [LARGE SCALE GENOMIC DNA]</scope>
    <source>
        <strain evidence="1 2">YOKOZUNA-1</strain>
    </source>
</reference>
<keyword evidence="2" id="KW-1185">Reference proteome</keyword>
<name>A0A1D1V113_RAMVA</name>
<organism evidence="1 2">
    <name type="scientific">Ramazzottius varieornatus</name>
    <name type="common">Water bear</name>
    <name type="synonym">Tardigrade</name>
    <dbReference type="NCBI Taxonomy" id="947166"/>
    <lineage>
        <taxon>Eukaryota</taxon>
        <taxon>Metazoa</taxon>
        <taxon>Ecdysozoa</taxon>
        <taxon>Tardigrada</taxon>
        <taxon>Eutardigrada</taxon>
        <taxon>Parachela</taxon>
        <taxon>Hypsibioidea</taxon>
        <taxon>Ramazzottiidae</taxon>
        <taxon>Ramazzottius</taxon>
    </lineage>
</organism>
<proteinExistence type="predicted"/>
<protein>
    <submittedName>
        <fullName evidence="1">Uncharacterized protein</fullName>
    </submittedName>
</protein>